<dbReference type="PANTHER" id="PTHR40459:SF1">
    <property type="entry name" value="CONSERVED HYPOTHETICAL ALANINE AND LEUCINE RICH PROTEIN"/>
    <property type="match status" value="1"/>
</dbReference>
<dbReference type="InterPro" id="IPR028939">
    <property type="entry name" value="P5C_Rdtase_cat_N"/>
</dbReference>
<evidence type="ECO:0000259" key="2">
    <source>
        <dbReference type="Pfam" id="PF10728"/>
    </source>
</evidence>
<feature type="domain" description="Pyrroline-5-carboxylate reductase catalytic N-terminal" evidence="1">
    <location>
        <begin position="2"/>
        <end position="80"/>
    </location>
</feature>
<dbReference type="EMBL" id="UOEK01000635">
    <property type="protein sequence ID" value="VAW09696.1"/>
    <property type="molecule type" value="Genomic_DNA"/>
</dbReference>
<accession>A0A3B0TRN9</accession>
<dbReference type="Pfam" id="PF03807">
    <property type="entry name" value="F420_oxidored"/>
    <property type="match status" value="1"/>
</dbReference>
<dbReference type="Pfam" id="PF10728">
    <property type="entry name" value="DUF2520"/>
    <property type="match status" value="1"/>
</dbReference>
<dbReference type="InterPro" id="IPR008927">
    <property type="entry name" value="6-PGluconate_DH-like_C_sf"/>
</dbReference>
<dbReference type="SUPFAM" id="SSF51735">
    <property type="entry name" value="NAD(P)-binding Rossmann-fold domains"/>
    <property type="match status" value="1"/>
</dbReference>
<dbReference type="PANTHER" id="PTHR40459">
    <property type="entry name" value="CONSERVED HYPOTHETICAL ALANINE AND LEUCINE RICH PROTEIN"/>
    <property type="match status" value="1"/>
</dbReference>
<reference evidence="3" key="1">
    <citation type="submission" date="2018-06" db="EMBL/GenBank/DDBJ databases">
        <authorList>
            <person name="Zhirakovskaya E."/>
        </authorList>
    </citation>
    <scope>NUCLEOTIDE SEQUENCE</scope>
</reference>
<gene>
    <name evidence="3" type="ORF">MNBD_ACTINO02-2736</name>
</gene>
<dbReference type="AlphaFoldDB" id="A0A3B0TRN9"/>
<feature type="domain" description="DUF2520" evidence="2">
    <location>
        <begin position="136"/>
        <end position="246"/>
    </location>
</feature>
<dbReference type="SUPFAM" id="SSF48179">
    <property type="entry name" value="6-phosphogluconate dehydrogenase C-terminal domain-like"/>
    <property type="match status" value="1"/>
</dbReference>
<protein>
    <recommendedName>
        <fullName evidence="4">DUF2520 domain-containing protein</fullName>
    </recommendedName>
</protein>
<dbReference type="Gene3D" id="1.10.1040.20">
    <property type="entry name" value="ProC-like, C-terminal domain"/>
    <property type="match status" value="1"/>
</dbReference>
<evidence type="ECO:0008006" key="4">
    <source>
        <dbReference type="Google" id="ProtNLM"/>
    </source>
</evidence>
<sequence length="279" mass="29203">MRITLIGPGRAGLSIAYAAKKAGHEIVTVVARRPEAARRAAEKLGATASVLDRQLEASDLWIVATRDDAILSAAESLAQRLDEGTEAPDMAIHLSGLSSIETLAPLRGFGISIGSVHPLQTMPNPEIGQERLRGAWFGITAEPELYDRLAEFVESLGGRPFSIVDSAKPTYHAAAAAAANFTLVNLIVAQDLLDAVDIPIEVLGPLMEAIVANALEIGPRAALTGPVARGDVDTVAAQIAAVADHAPAMLGIFVSNVASLAKIAGRWDQFADLVAEHTS</sequence>
<evidence type="ECO:0000313" key="3">
    <source>
        <dbReference type="EMBL" id="VAW09696.1"/>
    </source>
</evidence>
<dbReference type="InterPro" id="IPR037108">
    <property type="entry name" value="TM1727-like_C_sf"/>
</dbReference>
<proteinExistence type="predicted"/>
<dbReference type="Gene3D" id="3.40.50.720">
    <property type="entry name" value="NAD(P)-binding Rossmann-like Domain"/>
    <property type="match status" value="1"/>
</dbReference>
<dbReference type="InterPro" id="IPR018931">
    <property type="entry name" value="DUF2520"/>
</dbReference>
<dbReference type="InterPro" id="IPR036291">
    <property type="entry name" value="NAD(P)-bd_dom_sf"/>
</dbReference>
<name>A0A3B0TRN9_9ZZZZ</name>
<evidence type="ECO:0000259" key="1">
    <source>
        <dbReference type="Pfam" id="PF03807"/>
    </source>
</evidence>
<organism evidence="3">
    <name type="scientific">hydrothermal vent metagenome</name>
    <dbReference type="NCBI Taxonomy" id="652676"/>
    <lineage>
        <taxon>unclassified sequences</taxon>
        <taxon>metagenomes</taxon>
        <taxon>ecological metagenomes</taxon>
    </lineage>
</organism>